<proteinExistence type="predicted"/>
<dbReference type="SUPFAM" id="SSF46548">
    <property type="entry name" value="alpha-helical ferredoxin"/>
    <property type="match status" value="1"/>
</dbReference>
<evidence type="ECO:0000256" key="2">
    <source>
        <dbReference type="ARBA" id="ARBA00022723"/>
    </source>
</evidence>
<comment type="function">
    <text evidence="6">Component of a complex that catalyzes the oxidation of glycolate to glyoxylate.</text>
</comment>
<evidence type="ECO:0000259" key="8">
    <source>
        <dbReference type="PROSITE" id="PS51379"/>
    </source>
</evidence>
<keyword evidence="5 6" id="KW-0411">Iron-sulfur</keyword>
<keyword evidence="1 6" id="KW-0004">4Fe-4S</keyword>
<dbReference type="GeneID" id="301682050"/>
<evidence type="ECO:0000256" key="5">
    <source>
        <dbReference type="ARBA" id="ARBA00023014"/>
    </source>
</evidence>
<name>A0A5M3T6I7_LIMPL</name>
<evidence type="ECO:0000313" key="10">
    <source>
        <dbReference type="Proteomes" id="UP000326169"/>
    </source>
</evidence>
<sequence>MQTFDQSSETNLNQIPAKESNFLDQNPHLEPSANFPGFDQNNPPPPDLINTCVHCGFCLATCPSYRVIGKEMDSPRGRIYLMDAINKGEAPLAKATSEHFDSCLGCLACVTTCPSGVQYDRLIAATRPQVERNVPRNLGDRLIRTLIFSLFPYPDRLRPLLVPLYLYQKLGIKNLVRSTGLLPKISPRLAAMESILPEINSSAFQDNLPTVIPAQGEKRYRVGMILGCVQRLFFSPVNEATARVLTANGCEVIIPKSQGCCAALPEHQGQTEQSHVLIKQMIDSFADTGVDAIIINAAGCGHTLKEYGHIMRDDPEYRDKAKEFAGKVRDVQEFLAEVGLTAHLSPLVEGEDLTIVYQDACHLLHGQKISIQPRELLTQIPGVKLREPVDAALCCGSAGVYNMLQPEVADELGQQKVQNLLNTGATVIASANPGCSLQIKKHLELQGKQVTLKHPMELLDDSIRGVKI</sequence>
<feature type="domain" description="4Fe-4S ferredoxin-type" evidence="8">
    <location>
        <begin position="94"/>
        <end position="117"/>
    </location>
</feature>
<dbReference type="Pfam" id="PF13183">
    <property type="entry name" value="Fer4_8"/>
    <property type="match status" value="1"/>
</dbReference>
<keyword evidence="4 6" id="KW-0408">Iron</keyword>
<keyword evidence="3" id="KW-0677">Repeat</keyword>
<dbReference type="PROSITE" id="PS00198">
    <property type="entry name" value="4FE4S_FER_1"/>
    <property type="match status" value="1"/>
</dbReference>
<evidence type="ECO:0000256" key="7">
    <source>
        <dbReference type="SAM" id="MobiDB-lite"/>
    </source>
</evidence>
<keyword evidence="6" id="KW-0813">Transport</keyword>
<keyword evidence="6" id="KW-0249">Electron transport</keyword>
<dbReference type="PROSITE" id="PS51379">
    <property type="entry name" value="4FE4S_FER_2"/>
    <property type="match status" value="2"/>
</dbReference>
<dbReference type="Proteomes" id="UP000326169">
    <property type="component" value="Unassembled WGS sequence"/>
</dbReference>
<organism evidence="9 10">
    <name type="scientific">Limnospira platensis NIES-46</name>
    <dbReference type="NCBI Taxonomy" id="1236695"/>
    <lineage>
        <taxon>Bacteria</taxon>
        <taxon>Bacillati</taxon>
        <taxon>Cyanobacteriota</taxon>
        <taxon>Cyanophyceae</taxon>
        <taxon>Oscillatoriophycideae</taxon>
        <taxon>Oscillatoriales</taxon>
        <taxon>Sirenicapillariaceae</taxon>
        <taxon>Limnospira</taxon>
    </lineage>
</organism>
<dbReference type="PANTHER" id="PTHR32479">
    <property type="entry name" value="GLYCOLATE OXIDASE IRON-SULFUR SUBUNIT"/>
    <property type="match status" value="1"/>
</dbReference>
<dbReference type="Pfam" id="PF02754">
    <property type="entry name" value="CCG"/>
    <property type="match status" value="2"/>
</dbReference>
<comment type="catalytic activity">
    <reaction evidence="6">
        <text>(R)-lactate + A = pyruvate + AH2</text>
        <dbReference type="Rhea" id="RHEA:15089"/>
        <dbReference type="ChEBI" id="CHEBI:13193"/>
        <dbReference type="ChEBI" id="CHEBI:15361"/>
        <dbReference type="ChEBI" id="CHEBI:16004"/>
        <dbReference type="ChEBI" id="CHEBI:17499"/>
    </reaction>
</comment>
<dbReference type="InterPro" id="IPR004017">
    <property type="entry name" value="Cys_rich_dom"/>
</dbReference>
<dbReference type="RefSeq" id="WP_006619682.1">
    <property type="nucleotide sequence ID" value="NZ_BIMW01000061.1"/>
</dbReference>
<accession>A0A5M3T6I7</accession>
<evidence type="ECO:0000256" key="4">
    <source>
        <dbReference type="ARBA" id="ARBA00023004"/>
    </source>
</evidence>
<feature type="domain" description="4Fe-4S ferredoxin-type" evidence="8">
    <location>
        <begin position="42"/>
        <end position="73"/>
    </location>
</feature>
<keyword evidence="2 6" id="KW-0479">Metal-binding</keyword>
<dbReference type="InterPro" id="IPR009051">
    <property type="entry name" value="Helical_ferredxn"/>
</dbReference>
<evidence type="ECO:0000256" key="1">
    <source>
        <dbReference type="ARBA" id="ARBA00022485"/>
    </source>
</evidence>
<dbReference type="InterPro" id="IPR017896">
    <property type="entry name" value="4Fe4S_Fe-S-bd"/>
</dbReference>
<evidence type="ECO:0000256" key="3">
    <source>
        <dbReference type="ARBA" id="ARBA00022737"/>
    </source>
</evidence>
<keyword evidence="10" id="KW-1185">Reference proteome</keyword>
<comment type="cofactor">
    <cofactor evidence="6">
        <name>[4Fe-4S] cluster</name>
        <dbReference type="ChEBI" id="CHEBI:49883"/>
    </cofactor>
    <text evidence="6">Binds 2 [4Fe-4S] clusters.</text>
</comment>
<protein>
    <recommendedName>
        <fullName evidence="6">Glycolate oxidase iron-sulfur subunit</fullName>
        <ecNumber evidence="6">1.1.99.14</ecNumber>
    </recommendedName>
</protein>
<comment type="catalytic activity">
    <reaction evidence="6">
        <text>glycolate + A = glyoxylate + AH2</text>
        <dbReference type="Rhea" id="RHEA:21264"/>
        <dbReference type="ChEBI" id="CHEBI:13193"/>
        <dbReference type="ChEBI" id="CHEBI:17499"/>
        <dbReference type="ChEBI" id="CHEBI:29805"/>
        <dbReference type="ChEBI" id="CHEBI:36655"/>
        <dbReference type="EC" id="1.1.99.14"/>
    </reaction>
</comment>
<dbReference type="EC" id="1.1.99.14" evidence="6"/>
<dbReference type="PIRSF" id="PIRSF000139">
    <property type="entry name" value="Glc_ox_4Fe-4S"/>
    <property type="match status" value="1"/>
</dbReference>
<feature type="region of interest" description="Disordered" evidence="7">
    <location>
        <begin position="22"/>
        <end position="41"/>
    </location>
</feature>
<comment type="caution">
    <text evidence="9">The sequence shown here is derived from an EMBL/GenBank/DDBJ whole genome shotgun (WGS) entry which is preliminary data.</text>
</comment>
<dbReference type="Gene3D" id="1.10.1060.10">
    <property type="entry name" value="Alpha-helical ferredoxin"/>
    <property type="match status" value="1"/>
</dbReference>
<reference evidence="9 10" key="1">
    <citation type="journal article" date="2019" name="J Genomics">
        <title>The Draft Genome of a Hydrogen-producing Cyanobacterium, Arthrospira platensis NIES-46.</title>
        <authorList>
            <person name="Suzuki S."/>
            <person name="Yamaguchi H."/>
            <person name="Kawachi M."/>
        </authorList>
    </citation>
    <scope>NUCLEOTIDE SEQUENCE [LARGE SCALE GENOMIC DNA]</scope>
    <source>
        <strain evidence="9 10">NIES-46</strain>
    </source>
</reference>
<gene>
    <name evidence="9" type="primary">glcF</name>
    <name evidence="9" type="ORF">NIES46_11480</name>
</gene>
<evidence type="ECO:0000313" key="9">
    <source>
        <dbReference type="EMBL" id="GCE93099.1"/>
    </source>
</evidence>
<evidence type="ECO:0000256" key="6">
    <source>
        <dbReference type="PIRNR" id="PIRNR000139"/>
    </source>
</evidence>
<dbReference type="InterPro" id="IPR017900">
    <property type="entry name" value="4Fe4S_Fe_S_CS"/>
</dbReference>
<dbReference type="PANTHER" id="PTHR32479:SF17">
    <property type="entry name" value="GLYCOLATE OXIDASE IRON-SULFUR SUBUNIT"/>
    <property type="match status" value="1"/>
</dbReference>
<dbReference type="EMBL" id="BIMW01000061">
    <property type="protein sequence ID" value="GCE93099.1"/>
    <property type="molecule type" value="Genomic_DNA"/>
</dbReference>
<dbReference type="InterPro" id="IPR012257">
    <property type="entry name" value="Glc_ox_4Fe-4S"/>
</dbReference>